<keyword evidence="6" id="KW-1185">Reference proteome</keyword>
<dbReference type="GO" id="GO:0031297">
    <property type="term" value="P:replication fork processing"/>
    <property type="evidence" value="ECO:0007669"/>
    <property type="project" value="TreeGrafter"/>
</dbReference>
<comment type="catalytic activity">
    <reaction evidence="2">
        <text>ssDNA + n NTP = ssDNA/pppN(pN)n-1 hybrid + (n-1) diphosphate.</text>
        <dbReference type="EC" id="2.7.7.102"/>
    </reaction>
</comment>
<protein>
    <recommendedName>
        <fullName evidence="1">DNA-directed primase/polymerase protein</fullName>
        <ecNumber evidence="3">2.7.7.102</ecNumber>
    </recommendedName>
</protein>
<comment type="catalytic activity">
    <reaction evidence="4">
        <text>DNA(n) + a 2'-deoxyribonucleoside 5'-triphosphate = DNA(n+1) + diphosphate</text>
        <dbReference type="Rhea" id="RHEA:22508"/>
        <dbReference type="Rhea" id="RHEA-COMP:17339"/>
        <dbReference type="Rhea" id="RHEA-COMP:17340"/>
        <dbReference type="ChEBI" id="CHEBI:33019"/>
        <dbReference type="ChEBI" id="CHEBI:61560"/>
        <dbReference type="ChEBI" id="CHEBI:173112"/>
        <dbReference type="EC" id="2.7.7.7"/>
    </reaction>
    <physiologicalReaction direction="left-to-right" evidence="4">
        <dbReference type="Rhea" id="RHEA:22509"/>
    </physiologicalReaction>
</comment>
<dbReference type="GO" id="GO:0006264">
    <property type="term" value="P:mitochondrial DNA replication"/>
    <property type="evidence" value="ECO:0007669"/>
    <property type="project" value="TreeGrafter"/>
</dbReference>
<gene>
    <name evidence="5" type="ORF">RHSIM_Rhsim10G0052100</name>
</gene>
<dbReference type="EC" id="2.7.7.102" evidence="3"/>
<dbReference type="PANTHER" id="PTHR31399">
    <property type="entry name" value="DNA-DIRECTED PRIMASE / POLYMERASE PROTEIN"/>
    <property type="match status" value="1"/>
</dbReference>
<evidence type="ECO:0000313" key="6">
    <source>
        <dbReference type="Proteomes" id="UP000626092"/>
    </source>
</evidence>
<sequence length="398" mass="43451">MLLHLTRSSSPYFVGGGPSSWSAYFVAVGPSSSSSALLSRWLQSRSFTNGTNDRTRCRRHRHPPFVTIASCPASPISPRLGSHCPFPPSASFSPSPLFSTQTKMANSNKIGVWFHEVPNPIYCKLEYYHNDTVIMEFRMNSNLRRALHIKSFYQSIVKEEAAPLQSSPPSSHAVASIAYSSARVTNIATSCERVMAEDGSITALLGIDYCCAWVSILSLFCLPPKVHDSSSSSHGAAASLLPSSHTASASSLSTTNVKEETVHSLSVISCIPPLSFSKMSSDLIVGMENRMGDEDFRSEENVFMASLICNMDADCEKLLICKMDSDCVKALEFDTEINSEFQKQSSASHEFMLNSCTSDLSRTYLIGKSPFPTLDVFVESIATIGNVSGGAFFRKLHL</sequence>
<dbReference type="OrthoDB" id="1728277at2759"/>
<dbReference type="EMBL" id="WJXA01000010">
    <property type="protein sequence ID" value="KAF7129358.1"/>
    <property type="molecule type" value="Genomic_DNA"/>
</dbReference>
<organism evidence="5 6">
    <name type="scientific">Rhododendron simsii</name>
    <name type="common">Sims's rhododendron</name>
    <dbReference type="NCBI Taxonomy" id="118357"/>
    <lineage>
        <taxon>Eukaryota</taxon>
        <taxon>Viridiplantae</taxon>
        <taxon>Streptophyta</taxon>
        <taxon>Embryophyta</taxon>
        <taxon>Tracheophyta</taxon>
        <taxon>Spermatophyta</taxon>
        <taxon>Magnoliopsida</taxon>
        <taxon>eudicotyledons</taxon>
        <taxon>Gunneridae</taxon>
        <taxon>Pentapetalae</taxon>
        <taxon>asterids</taxon>
        <taxon>Ericales</taxon>
        <taxon>Ericaceae</taxon>
        <taxon>Ericoideae</taxon>
        <taxon>Rhodoreae</taxon>
        <taxon>Rhododendron</taxon>
    </lineage>
</organism>
<dbReference type="GO" id="GO:0005759">
    <property type="term" value="C:mitochondrial matrix"/>
    <property type="evidence" value="ECO:0007669"/>
    <property type="project" value="TreeGrafter"/>
</dbReference>
<dbReference type="GO" id="GO:0005634">
    <property type="term" value="C:nucleus"/>
    <property type="evidence" value="ECO:0007669"/>
    <property type="project" value="TreeGrafter"/>
</dbReference>
<dbReference type="GO" id="GO:0003682">
    <property type="term" value="F:chromatin binding"/>
    <property type="evidence" value="ECO:0007669"/>
    <property type="project" value="TreeGrafter"/>
</dbReference>
<dbReference type="GO" id="GO:0003887">
    <property type="term" value="F:DNA-directed DNA polymerase activity"/>
    <property type="evidence" value="ECO:0007669"/>
    <property type="project" value="UniProtKB-EC"/>
</dbReference>
<evidence type="ECO:0000256" key="1">
    <source>
        <dbReference type="ARBA" id="ARBA00026139"/>
    </source>
</evidence>
<dbReference type="PANTHER" id="PTHR31399:SF0">
    <property type="entry name" value="DNA-DIRECTED PRIMASE_POLYMERASE PROTEIN"/>
    <property type="match status" value="1"/>
</dbReference>
<name>A0A834L9M4_RHOSS</name>
<dbReference type="GO" id="GO:0042276">
    <property type="term" value="P:error-prone translesion synthesis"/>
    <property type="evidence" value="ECO:0007669"/>
    <property type="project" value="InterPro"/>
</dbReference>
<comment type="caution">
    <text evidence="5">The sequence shown here is derived from an EMBL/GenBank/DDBJ whole genome shotgun (WGS) entry which is preliminary data.</text>
</comment>
<reference evidence="5" key="1">
    <citation type="submission" date="2019-11" db="EMBL/GenBank/DDBJ databases">
        <authorList>
            <person name="Liu Y."/>
            <person name="Hou J."/>
            <person name="Li T.-Q."/>
            <person name="Guan C.-H."/>
            <person name="Wu X."/>
            <person name="Wu H.-Z."/>
            <person name="Ling F."/>
            <person name="Zhang R."/>
            <person name="Shi X.-G."/>
            <person name="Ren J.-P."/>
            <person name="Chen E.-F."/>
            <person name="Sun J.-M."/>
        </authorList>
    </citation>
    <scope>NUCLEOTIDE SEQUENCE</scope>
    <source>
        <strain evidence="5">Adult_tree_wgs_1</strain>
        <tissue evidence="5">Leaves</tissue>
    </source>
</reference>
<accession>A0A834L9M4</accession>
<evidence type="ECO:0000256" key="2">
    <source>
        <dbReference type="ARBA" id="ARBA00044677"/>
    </source>
</evidence>
<evidence type="ECO:0000256" key="3">
    <source>
        <dbReference type="ARBA" id="ARBA00044768"/>
    </source>
</evidence>
<dbReference type="AlphaFoldDB" id="A0A834L9M4"/>
<evidence type="ECO:0000313" key="5">
    <source>
        <dbReference type="EMBL" id="KAF7129358.1"/>
    </source>
</evidence>
<dbReference type="GO" id="GO:0009411">
    <property type="term" value="P:response to UV"/>
    <property type="evidence" value="ECO:0007669"/>
    <property type="project" value="TreeGrafter"/>
</dbReference>
<evidence type="ECO:0000256" key="4">
    <source>
        <dbReference type="ARBA" id="ARBA00047303"/>
    </source>
</evidence>
<dbReference type="InterPro" id="IPR044917">
    <property type="entry name" value="PRIMPOL"/>
</dbReference>
<proteinExistence type="predicted"/>
<dbReference type="Proteomes" id="UP000626092">
    <property type="component" value="Unassembled WGS sequence"/>
</dbReference>